<comment type="caution">
    <text evidence="1">The sequence shown here is derived from an EMBL/GenBank/DDBJ whole genome shotgun (WGS) entry which is preliminary data.</text>
</comment>
<dbReference type="OrthoDB" id="9807574at2"/>
<accession>A0A5C7FUE6</accession>
<name>A0A5C7FUE6_9BACT</name>
<dbReference type="Gene3D" id="2.40.160.20">
    <property type="match status" value="1"/>
</dbReference>
<dbReference type="EMBL" id="VOXD01000010">
    <property type="protein sequence ID" value="TXF89944.1"/>
    <property type="molecule type" value="Genomic_DNA"/>
</dbReference>
<dbReference type="Proteomes" id="UP000321907">
    <property type="component" value="Unassembled WGS sequence"/>
</dbReference>
<dbReference type="RefSeq" id="WP_147930264.1">
    <property type="nucleotide sequence ID" value="NZ_VOXD01000010.1"/>
</dbReference>
<organism evidence="1 2">
    <name type="scientific">Neolewinella aurantiaca</name>
    <dbReference type="NCBI Taxonomy" id="2602767"/>
    <lineage>
        <taxon>Bacteria</taxon>
        <taxon>Pseudomonadati</taxon>
        <taxon>Bacteroidota</taxon>
        <taxon>Saprospiria</taxon>
        <taxon>Saprospirales</taxon>
        <taxon>Lewinellaceae</taxon>
        <taxon>Neolewinella</taxon>
    </lineage>
</organism>
<keyword evidence="2" id="KW-1185">Reference proteome</keyword>
<dbReference type="AlphaFoldDB" id="A0A5C7FUE6"/>
<gene>
    <name evidence="1" type="ORF">FUA23_08275</name>
</gene>
<protein>
    <submittedName>
        <fullName evidence="1">Uncharacterized protein</fullName>
    </submittedName>
</protein>
<reference evidence="1 2" key="1">
    <citation type="submission" date="2019-08" db="EMBL/GenBank/DDBJ databases">
        <title>Lewinella sp. strain SSH13 Genome sequencing and assembly.</title>
        <authorList>
            <person name="Kim I."/>
        </authorList>
    </citation>
    <scope>NUCLEOTIDE SEQUENCE [LARGE SCALE GENOMIC DNA]</scope>
    <source>
        <strain evidence="1 2">SSH13</strain>
    </source>
</reference>
<proteinExistence type="predicted"/>
<sequence length="271" mass="31422">MHRIIILFLFLPVCLTAQQNDISIFGKGWYLSLMLQPEVDSKFILTPYVTANDTLPRSTGTVYNPYPRFGVTSPLDGDETLYYEEPNLRRKAEREQIIYNLLASIRFHYRVDERLEISAGFFFLPTFNDEEITEDPFEDLPDDFYYSSWGTKETYGGLMADFNYHLRKGKRLRPYVGLQGRFGVRHTEGIRLSQIFPGLNQEVGSIENVVERFRVNTIFDFDLDLLAGINYQLNDRFVVGLEAHLGRFLVPVPRALVVRYRLKSPGGEPNR</sequence>
<evidence type="ECO:0000313" key="1">
    <source>
        <dbReference type="EMBL" id="TXF89944.1"/>
    </source>
</evidence>
<evidence type="ECO:0000313" key="2">
    <source>
        <dbReference type="Proteomes" id="UP000321907"/>
    </source>
</evidence>